<dbReference type="AlphaFoldDB" id="A0A0F9RYK6"/>
<reference evidence="1" key="1">
    <citation type="journal article" date="2015" name="Nature">
        <title>Complex archaea that bridge the gap between prokaryotes and eukaryotes.</title>
        <authorList>
            <person name="Spang A."/>
            <person name="Saw J.H."/>
            <person name="Jorgensen S.L."/>
            <person name="Zaremba-Niedzwiedzka K."/>
            <person name="Martijn J."/>
            <person name="Lind A.E."/>
            <person name="van Eijk R."/>
            <person name="Schleper C."/>
            <person name="Guy L."/>
            <person name="Ettema T.J."/>
        </authorList>
    </citation>
    <scope>NUCLEOTIDE SEQUENCE</scope>
</reference>
<evidence type="ECO:0000313" key="1">
    <source>
        <dbReference type="EMBL" id="KKN55012.1"/>
    </source>
</evidence>
<name>A0A0F9RYK6_9ZZZZ</name>
<sequence length="77" mass="9031">MSEIKIDELKFETFFHDKETLKRIKSALKLQDIMDQDLIDWKSSSEMKAECGTAMMQEPIVKAIYSVLKSMKERSKK</sequence>
<dbReference type="EMBL" id="LAZR01000902">
    <property type="protein sequence ID" value="KKN55012.1"/>
    <property type="molecule type" value="Genomic_DNA"/>
</dbReference>
<organism evidence="1">
    <name type="scientific">marine sediment metagenome</name>
    <dbReference type="NCBI Taxonomy" id="412755"/>
    <lineage>
        <taxon>unclassified sequences</taxon>
        <taxon>metagenomes</taxon>
        <taxon>ecological metagenomes</taxon>
    </lineage>
</organism>
<gene>
    <name evidence="1" type="ORF">LCGC14_0586130</name>
</gene>
<comment type="caution">
    <text evidence="1">The sequence shown here is derived from an EMBL/GenBank/DDBJ whole genome shotgun (WGS) entry which is preliminary data.</text>
</comment>
<protein>
    <submittedName>
        <fullName evidence="1">Uncharacterized protein</fullName>
    </submittedName>
</protein>
<accession>A0A0F9RYK6</accession>
<proteinExistence type="predicted"/>